<evidence type="ECO:0000313" key="4">
    <source>
        <dbReference type="Proteomes" id="UP000093482"/>
    </source>
</evidence>
<dbReference type="PROSITE" id="PS51257">
    <property type="entry name" value="PROKAR_LIPOPROTEIN"/>
    <property type="match status" value="1"/>
</dbReference>
<evidence type="ECO:0000313" key="3">
    <source>
        <dbReference type="EMBL" id="OCS85552.1"/>
    </source>
</evidence>
<keyword evidence="4" id="KW-1185">Reference proteome</keyword>
<accession>A0A1C0YEE1</accession>
<sequence length="319" mass="34424">MKKIVKIVALPVMALSLAGCGEVMESTSNLIDAVTETIEEEDKEVVQPVVQEQQQQTATPPAVTQTTTAPATQTVTNTAPAPAKQTNIVEKDNSSMTHVQVTAKDANVRAEPSLKAAVVTAGTLYQSFEYLHEKVKTPDGRTWYKVSHNGKTGYMSSAVGTLVNEATYADHYTNGGNTIIATESSANVRSEPSLNGKVVHTAKKGEEMYYTGEVVHASDGRTWYQVIVGNKTGFISDRVSSTSEDYYYGTDETEFLITNAEGNVRSSPSINAGVIYTGKKGEALHYTGYYEKTSDGRTWYEVSIGGTYGYISGAVGHVQ</sequence>
<comment type="caution">
    <text evidence="3">The sequence shown here is derived from an EMBL/GenBank/DDBJ whole genome shotgun (WGS) entry which is preliminary data.</text>
</comment>
<name>A0A1C0YEE1_9BACL</name>
<dbReference type="PANTHER" id="PTHR34408:SF1">
    <property type="entry name" value="GLYCOSYL HYDROLASE FAMILY 19 DOMAIN-CONTAINING PROTEIN HI_1415"/>
    <property type="match status" value="1"/>
</dbReference>
<organism evidence="3 4">
    <name type="scientific">Caryophanon latum</name>
    <dbReference type="NCBI Taxonomy" id="33977"/>
    <lineage>
        <taxon>Bacteria</taxon>
        <taxon>Bacillati</taxon>
        <taxon>Bacillota</taxon>
        <taxon>Bacilli</taxon>
        <taxon>Bacillales</taxon>
        <taxon>Caryophanaceae</taxon>
        <taxon>Caryophanon</taxon>
    </lineage>
</organism>
<dbReference type="PANTHER" id="PTHR34408">
    <property type="entry name" value="FAMILY PROTEIN, PUTATIVE-RELATED"/>
    <property type="match status" value="1"/>
</dbReference>
<dbReference type="Pfam" id="PF08239">
    <property type="entry name" value="SH3_3"/>
    <property type="match status" value="3"/>
</dbReference>
<dbReference type="PROSITE" id="PS51781">
    <property type="entry name" value="SH3B"/>
    <property type="match status" value="2"/>
</dbReference>
<protein>
    <recommendedName>
        <fullName evidence="2">SH3b domain-containing protein</fullName>
    </recommendedName>
</protein>
<dbReference type="SMART" id="SM00287">
    <property type="entry name" value="SH3b"/>
    <property type="match status" value="3"/>
</dbReference>
<evidence type="ECO:0000259" key="2">
    <source>
        <dbReference type="PROSITE" id="PS51781"/>
    </source>
</evidence>
<keyword evidence="1" id="KW-0732">Signal</keyword>
<dbReference type="InterPro" id="IPR003646">
    <property type="entry name" value="SH3-like_bac-type"/>
</dbReference>
<reference evidence="3 4" key="1">
    <citation type="submission" date="2016-07" db="EMBL/GenBank/DDBJ databases">
        <title>Caryophanon latum genome sequencing.</title>
        <authorList>
            <person name="Verma A."/>
            <person name="Pal Y."/>
            <person name="Krishnamurthi S."/>
        </authorList>
    </citation>
    <scope>NUCLEOTIDE SEQUENCE [LARGE SCALE GENOMIC DNA]</scope>
    <source>
        <strain evidence="3 4">DSM 14151</strain>
    </source>
</reference>
<proteinExistence type="predicted"/>
<dbReference type="EMBL" id="MATO01000065">
    <property type="protein sequence ID" value="OCS85552.1"/>
    <property type="molecule type" value="Genomic_DNA"/>
</dbReference>
<dbReference type="AlphaFoldDB" id="A0A1C0YEE1"/>
<dbReference type="Proteomes" id="UP000093482">
    <property type="component" value="Unassembled WGS sequence"/>
</dbReference>
<evidence type="ECO:0000256" key="1">
    <source>
        <dbReference type="SAM" id="SignalP"/>
    </source>
</evidence>
<feature type="signal peptide" evidence="1">
    <location>
        <begin position="1"/>
        <end position="21"/>
    </location>
</feature>
<feature type="domain" description="SH3b" evidence="2">
    <location>
        <begin position="252"/>
        <end position="319"/>
    </location>
</feature>
<dbReference type="Gene3D" id="2.30.30.40">
    <property type="entry name" value="SH3 Domains"/>
    <property type="match status" value="3"/>
</dbReference>
<feature type="chain" id="PRO_5039536753" description="SH3b domain-containing protein" evidence="1">
    <location>
        <begin position="22"/>
        <end position="319"/>
    </location>
</feature>
<dbReference type="InterPro" id="IPR052354">
    <property type="entry name" value="Cell_Wall_Dynamics_Protein"/>
</dbReference>
<dbReference type="RefSeq" id="WP_066466285.1">
    <property type="nucleotide sequence ID" value="NZ_MATO01000065.1"/>
</dbReference>
<gene>
    <name evidence="3" type="ORF">A6K76_15065</name>
</gene>
<feature type="domain" description="SH3b" evidence="2">
    <location>
        <begin position="176"/>
        <end position="243"/>
    </location>
</feature>
<dbReference type="OrthoDB" id="2455603at2"/>